<protein>
    <submittedName>
        <fullName evidence="2">Uncharacterized protein</fullName>
    </submittedName>
</protein>
<keyword evidence="3" id="KW-1185">Reference proteome</keyword>
<evidence type="ECO:0000313" key="3">
    <source>
        <dbReference type="Proteomes" id="UP000694240"/>
    </source>
</evidence>
<feature type="region of interest" description="Disordered" evidence="1">
    <location>
        <begin position="1"/>
        <end position="28"/>
    </location>
</feature>
<evidence type="ECO:0000256" key="1">
    <source>
        <dbReference type="SAM" id="MobiDB-lite"/>
    </source>
</evidence>
<comment type="caution">
    <text evidence="2">The sequence shown here is derived from an EMBL/GenBank/DDBJ whole genome shotgun (WGS) entry which is preliminary data.</text>
</comment>
<dbReference type="AlphaFoldDB" id="A0A8T2EVP7"/>
<evidence type="ECO:0000313" key="2">
    <source>
        <dbReference type="EMBL" id="KAG7625633.1"/>
    </source>
</evidence>
<sequence>MPSATRQGREKKQEVTTDIETSWGRKRSHQRGIGTFPIFL</sequence>
<proteinExistence type="predicted"/>
<organism evidence="2 3">
    <name type="scientific">Arabidopsis thaliana x Arabidopsis arenosa</name>
    <dbReference type="NCBI Taxonomy" id="1240361"/>
    <lineage>
        <taxon>Eukaryota</taxon>
        <taxon>Viridiplantae</taxon>
        <taxon>Streptophyta</taxon>
        <taxon>Embryophyta</taxon>
        <taxon>Tracheophyta</taxon>
        <taxon>Spermatophyta</taxon>
        <taxon>Magnoliopsida</taxon>
        <taxon>eudicotyledons</taxon>
        <taxon>Gunneridae</taxon>
        <taxon>Pentapetalae</taxon>
        <taxon>rosids</taxon>
        <taxon>malvids</taxon>
        <taxon>Brassicales</taxon>
        <taxon>Brassicaceae</taxon>
        <taxon>Camelineae</taxon>
        <taxon>Arabidopsis</taxon>
    </lineage>
</organism>
<name>A0A8T2EVP7_9BRAS</name>
<gene>
    <name evidence="2" type="ORF">ISN45_At03g018570</name>
</gene>
<dbReference type="EMBL" id="JAEFBK010000003">
    <property type="protein sequence ID" value="KAG7625633.1"/>
    <property type="molecule type" value="Genomic_DNA"/>
</dbReference>
<dbReference type="Proteomes" id="UP000694240">
    <property type="component" value="Chromosome 3"/>
</dbReference>
<accession>A0A8T2EVP7</accession>
<reference evidence="2 3" key="1">
    <citation type="submission" date="2020-12" db="EMBL/GenBank/DDBJ databases">
        <title>Concerted genomic and epigenomic changes stabilize Arabidopsis allopolyploids.</title>
        <authorList>
            <person name="Chen Z."/>
        </authorList>
    </citation>
    <scope>NUCLEOTIDE SEQUENCE [LARGE SCALE GENOMIC DNA]</scope>
    <source>
        <strain evidence="2">Allo738</strain>
        <tissue evidence="2">Leaf</tissue>
    </source>
</reference>